<evidence type="ECO:0000313" key="2">
    <source>
        <dbReference type="Proteomes" id="UP000002613"/>
    </source>
</evidence>
<dbReference type="KEGG" id="fpl:Ferp_1213"/>
<accession>D3RY08</accession>
<dbReference type="AlphaFoldDB" id="D3RY08"/>
<dbReference type="EMBL" id="CP001899">
    <property type="protein sequence ID" value="ADC65371.1"/>
    <property type="molecule type" value="Genomic_DNA"/>
</dbReference>
<evidence type="ECO:0000313" key="1">
    <source>
        <dbReference type="EMBL" id="ADC65371.1"/>
    </source>
</evidence>
<reference evidence="2" key="1">
    <citation type="submission" date="2010-02" db="EMBL/GenBank/DDBJ databases">
        <title>Complete sequence of Ferroglobus placidus DSM 10642.</title>
        <authorList>
            <consortium name="US DOE Joint Genome Institute"/>
            <person name="Lucas S."/>
            <person name="Copeland A."/>
            <person name="Lapidus A."/>
            <person name="Cheng J.-F."/>
            <person name="Bruce D."/>
            <person name="Goodwin L."/>
            <person name="Pitluck S."/>
            <person name="Saunders E."/>
            <person name="Brettin T."/>
            <person name="Detter J.C."/>
            <person name="Han C."/>
            <person name="Tapia R."/>
            <person name="Larimer F."/>
            <person name="Land M."/>
            <person name="Hauser L."/>
            <person name="Kyrpides N."/>
            <person name="Ivanova N."/>
            <person name="Holmes D."/>
            <person name="Lovley D."/>
            <person name="Kyrpides N."/>
            <person name="Anderson I.J."/>
            <person name="Woyke T."/>
        </authorList>
    </citation>
    <scope>NUCLEOTIDE SEQUENCE [LARGE SCALE GENOMIC DNA]</scope>
    <source>
        <strain evidence="2">DSM 10642 / AEDII12DO</strain>
    </source>
</reference>
<gene>
    <name evidence="1" type="ordered locus">Ferp_1213</name>
</gene>
<protein>
    <submittedName>
        <fullName evidence="1">Uncharacterized protein</fullName>
    </submittedName>
</protein>
<dbReference type="PaxDb" id="589924-Ferp_1213"/>
<dbReference type="STRING" id="589924.Ferp_1213"/>
<dbReference type="HOGENOM" id="CLU_958474_0_0_2"/>
<dbReference type="eggNOG" id="arCOG13672">
    <property type="taxonomic scope" value="Archaea"/>
</dbReference>
<name>D3RY08_FERPA</name>
<reference evidence="1 2" key="2">
    <citation type="journal article" date="2011" name="Stand. Genomic Sci.">
        <title>Complete genome sequence of Ferroglobus placidus AEDII12DO.</title>
        <authorList>
            <person name="Anderson I."/>
            <person name="Risso C."/>
            <person name="Holmes D."/>
            <person name="Lucas S."/>
            <person name="Copeland A."/>
            <person name="Lapidus A."/>
            <person name="Cheng J.F."/>
            <person name="Bruce D."/>
            <person name="Goodwin L."/>
            <person name="Pitluck S."/>
            <person name="Saunders E."/>
            <person name="Brettin T."/>
            <person name="Detter J.C."/>
            <person name="Han C."/>
            <person name="Tapia R."/>
            <person name="Larimer F."/>
            <person name="Land M."/>
            <person name="Hauser L."/>
            <person name="Woyke T."/>
            <person name="Lovley D."/>
            <person name="Kyrpides N."/>
            <person name="Ivanova N."/>
        </authorList>
    </citation>
    <scope>NUCLEOTIDE SEQUENCE [LARGE SCALE GENOMIC DNA]</scope>
    <source>
        <strain evidence="2">DSM 10642 / AEDII12DO</strain>
    </source>
</reference>
<keyword evidence="2" id="KW-1185">Reference proteome</keyword>
<sequence length="290" mass="31793">MLISIATAANLNSKPEGAIEIGKTNNKKVETLLGEVLKDNKLTPEELKTLYDARAKILVAENEMAANHLKKLHEDYDLIVPGYMASELDKLIAEEYVKRHGYHPEELGVKQIEPVNEKLDDMIREGDVSIQGCESPGNPNDPPYADSNGVIYVVSYPASDSAHTPADGTNWDDIMAGTAPFEDEFGVDVILGGCYNCWDASDVDDDAYNLINDLEEDVDHKTENTVIVGWVDDATLNGIGVLSGHYSVCAEAPVWWVGKVNWPDDSVVQHELSHNFDAQDQDESGTNCTG</sequence>
<dbReference type="GeneID" id="8778726"/>
<organism evidence="1 2">
    <name type="scientific">Ferroglobus placidus (strain DSM 10642 / AEDII12DO)</name>
    <dbReference type="NCBI Taxonomy" id="589924"/>
    <lineage>
        <taxon>Archaea</taxon>
        <taxon>Methanobacteriati</taxon>
        <taxon>Methanobacteriota</taxon>
        <taxon>Archaeoglobi</taxon>
        <taxon>Archaeoglobales</taxon>
        <taxon>Archaeoglobaceae</taxon>
        <taxon>Ferroglobus</taxon>
    </lineage>
</organism>
<proteinExistence type="predicted"/>
<dbReference type="OrthoDB" id="136205at2157"/>
<dbReference type="Proteomes" id="UP000002613">
    <property type="component" value="Chromosome"/>
</dbReference>
<dbReference type="RefSeq" id="WP_012965714.1">
    <property type="nucleotide sequence ID" value="NC_013849.1"/>
</dbReference>